<feature type="compositionally biased region" description="Basic and acidic residues" evidence="1">
    <location>
        <begin position="54"/>
        <end position="64"/>
    </location>
</feature>
<protein>
    <submittedName>
        <fullName evidence="2">Uncharacterized protein</fullName>
    </submittedName>
</protein>
<dbReference type="OrthoDB" id="3563421at2759"/>
<proteinExistence type="predicted"/>
<feature type="compositionally biased region" description="Basic residues" evidence="1">
    <location>
        <begin position="100"/>
        <end position="111"/>
    </location>
</feature>
<feature type="compositionally biased region" description="Basic residues" evidence="1">
    <location>
        <begin position="168"/>
        <end position="183"/>
    </location>
</feature>
<feature type="region of interest" description="Disordered" evidence="1">
    <location>
        <begin position="49"/>
        <end position="422"/>
    </location>
</feature>
<feature type="compositionally biased region" description="Basic and acidic residues" evidence="1">
    <location>
        <begin position="286"/>
        <end position="298"/>
    </location>
</feature>
<feature type="compositionally biased region" description="Basic and acidic residues" evidence="1">
    <location>
        <begin position="326"/>
        <end position="350"/>
    </location>
</feature>
<feature type="compositionally biased region" description="Acidic residues" evidence="1">
    <location>
        <begin position="143"/>
        <end position="157"/>
    </location>
</feature>
<feature type="region of interest" description="Disordered" evidence="1">
    <location>
        <begin position="1"/>
        <end position="30"/>
    </location>
</feature>
<accession>W9C3J9</accession>
<feature type="compositionally biased region" description="Acidic residues" evidence="1">
    <location>
        <begin position="259"/>
        <end position="276"/>
    </location>
</feature>
<feature type="compositionally biased region" description="Acidic residues" evidence="1">
    <location>
        <begin position="188"/>
        <end position="210"/>
    </location>
</feature>
<dbReference type="Proteomes" id="UP000019487">
    <property type="component" value="Unassembled WGS sequence"/>
</dbReference>
<dbReference type="EMBL" id="AYSA01000628">
    <property type="protein sequence ID" value="ESZ90451.1"/>
    <property type="molecule type" value="Genomic_DNA"/>
</dbReference>
<feature type="compositionally biased region" description="Basic and acidic residues" evidence="1">
    <location>
        <begin position="73"/>
        <end position="83"/>
    </location>
</feature>
<feature type="compositionally biased region" description="Basic residues" evidence="1">
    <location>
        <begin position="213"/>
        <end position="222"/>
    </location>
</feature>
<organism evidence="2 3">
    <name type="scientific">Sclerotinia borealis (strain F-4128)</name>
    <dbReference type="NCBI Taxonomy" id="1432307"/>
    <lineage>
        <taxon>Eukaryota</taxon>
        <taxon>Fungi</taxon>
        <taxon>Dikarya</taxon>
        <taxon>Ascomycota</taxon>
        <taxon>Pezizomycotina</taxon>
        <taxon>Leotiomycetes</taxon>
        <taxon>Helotiales</taxon>
        <taxon>Sclerotiniaceae</taxon>
        <taxon>Sclerotinia</taxon>
    </lineage>
</organism>
<sequence>MGNCFSSRKQKEQPPRPPPGRRQYSTGTHNIYHTNPLLELLEEEYQSKRNLQVGKKDRSRRERYGLNGGIGPRRLEDRGDRSKSRPKTRQRAVRNAGRSRAIRPSKPRRKTKESGRKQKDFSKDDEDDSDSEDSEIGTSDNDSGSENDSDSDNDSDSETSRREMSKSVTRRRNQYPRKKRLGKRGKEIDEDEGNALEDEQDEEDRDDEEEDRRKKKQKKKSNRQNAQEVPKKSLKAKLKPKSKVKKVAEDDKIALLGKEDDENEDDDDAKDEEEQEEIGHNLSQESETREKDKGKGIEKPNPYRWTNSSPIFDKSKSSIYQRARAKGSDKESIRHLEIQRHRQRRERESSLKNPKMSLSPGTSDDDWTNTDASSLATYKRPGSTSSRLSSLFGPRNRSLTPDSTSHLMSPISPLTRPSISSKTGESTFAASVIRASPLQDIISADSLPANPVPNDTIITPPPPAAHQRPSSPLAKAGEPYMGGMKKVIFLSRGKRSSIKLVPSNGKPTDADDVEIILTK</sequence>
<dbReference type="HOGENOM" id="CLU_532073_0_0_1"/>
<gene>
    <name evidence="2" type="ORF">SBOR_9171</name>
</gene>
<evidence type="ECO:0000256" key="1">
    <source>
        <dbReference type="SAM" id="MobiDB-lite"/>
    </source>
</evidence>
<feature type="compositionally biased region" description="Acidic residues" evidence="1">
    <location>
        <begin position="123"/>
        <end position="135"/>
    </location>
</feature>
<keyword evidence="3" id="KW-1185">Reference proteome</keyword>
<evidence type="ECO:0000313" key="3">
    <source>
        <dbReference type="Proteomes" id="UP000019487"/>
    </source>
</evidence>
<feature type="compositionally biased region" description="Basic and acidic residues" evidence="1">
    <location>
        <begin position="112"/>
        <end position="122"/>
    </location>
</feature>
<dbReference type="STRING" id="1432307.W9C3J9"/>
<feature type="compositionally biased region" description="Basic residues" evidence="1">
    <location>
        <begin position="232"/>
        <end position="245"/>
    </location>
</feature>
<evidence type="ECO:0000313" key="2">
    <source>
        <dbReference type="EMBL" id="ESZ90451.1"/>
    </source>
</evidence>
<feature type="compositionally biased region" description="Polar residues" evidence="1">
    <location>
        <begin position="369"/>
        <end position="389"/>
    </location>
</feature>
<name>W9C3J9_SCLBF</name>
<feature type="compositionally biased region" description="Polar residues" evidence="1">
    <location>
        <begin position="397"/>
        <end position="407"/>
    </location>
</feature>
<dbReference type="AlphaFoldDB" id="W9C3J9"/>
<reference evidence="2 3" key="1">
    <citation type="journal article" date="2014" name="Genome Announc.">
        <title>Draft genome sequence of Sclerotinia borealis, a psychrophilic plant pathogenic fungus.</title>
        <authorList>
            <person name="Mardanov A.V."/>
            <person name="Beletsky A.V."/>
            <person name="Kadnikov V.V."/>
            <person name="Ignatov A.N."/>
            <person name="Ravin N.V."/>
        </authorList>
    </citation>
    <scope>NUCLEOTIDE SEQUENCE [LARGE SCALE GENOMIC DNA]</scope>
    <source>
        <strain evidence="3">F-4157</strain>
    </source>
</reference>
<comment type="caution">
    <text evidence="2">The sequence shown here is derived from an EMBL/GenBank/DDBJ whole genome shotgun (WGS) entry which is preliminary data.</text>
</comment>